<evidence type="ECO:0000313" key="1">
    <source>
        <dbReference type="EMBL" id="PWK47444.1"/>
    </source>
</evidence>
<evidence type="ECO:0000313" key="2">
    <source>
        <dbReference type="Proteomes" id="UP000245697"/>
    </source>
</evidence>
<keyword evidence="2" id="KW-1185">Reference proteome</keyword>
<dbReference type="Proteomes" id="UP000245697">
    <property type="component" value="Unassembled WGS sequence"/>
</dbReference>
<dbReference type="EMBL" id="QGGR01000007">
    <property type="protein sequence ID" value="PWK47444.1"/>
    <property type="molecule type" value="Genomic_DNA"/>
</dbReference>
<reference evidence="1 2" key="1">
    <citation type="submission" date="2018-05" db="EMBL/GenBank/DDBJ databases">
        <title>Genomic Encyclopedia of Archaeal and Bacterial Type Strains, Phase II (KMG-II): from individual species to whole genera.</title>
        <authorList>
            <person name="Goeker M."/>
        </authorList>
    </citation>
    <scope>NUCLEOTIDE SEQUENCE [LARGE SCALE GENOMIC DNA]</scope>
    <source>
        <strain evidence="1 2">DSM 45184</strain>
    </source>
</reference>
<gene>
    <name evidence="1" type="ORF">BC793_10754</name>
</gene>
<protein>
    <submittedName>
        <fullName evidence="1">Uncharacterized protein</fullName>
    </submittedName>
</protein>
<sequence>MAIIVLAAAIVSGARWLTAGEPVTVTAPPGATETLPEGAYEPVVDLRFSELHQDLGSDRGRADVRTYAMPPGTTWEQVQSAVAAQLSGWDQAGDCLDNGRRRLWCTWTEPVEWWPRQVRIVFLRPPSEPDPEQPWPDNTFLVIGSGPGGNV</sequence>
<proteinExistence type="predicted"/>
<dbReference type="AlphaFoldDB" id="A0A316FEZ7"/>
<name>A0A316FEZ7_9ACTN</name>
<organism evidence="1 2">
    <name type="scientific">Actinoplanes xinjiangensis</name>
    <dbReference type="NCBI Taxonomy" id="512350"/>
    <lineage>
        <taxon>Bacteria</taxon>
        <taxon>Bacillati</taxon>
        <taxon>Actinomycetota</taxon>
        <taxon>Actinomycetes</taxon>
        <taxon>Micromonosporales</taxon>
        <taxon>Micromonosporaceae</taxon>
        <taxon>Actinoplanes</taxon>
    </lineage>
</organism>
<comment type="caution">
    <text evidence="1">The sequence shown here is derived from an EMBL/GenBank/DDBJ whole genome shotgun (WGS) entry which is preliminary data.</text>
</comment>
<accession>A0A316FEZ7</accession>